<evidence type="ECO:0008006" key="4">
    <source>
        <dbReference type="Google" id="ProtNLM"/>
    </source>
</evidence>
<protein>
    <recommendedName>
        <fullName evidence="4">DUF4064 domain-containing protein</fullName>
    </recommendedName>
</protein>
<evidence type="ECO:0000313" key="2">
    <source>
        <dbReference type="EMBL" id="PWU67869.1"/>
    </source>
</evidence>
<dbReference type="RefSeq" id="WP_109984679.1">
    <property type="nucleotide sequence ID" value="NZ_QGTD01000011.1"/>
</dbReference>
<organism evidence="2 3">
    <name type="scientific">Gracilibacillus dipsosauri</name>
    <dbReference type="NCBI Taxonomy" id="178340"/>
    <lineage>
        <taxon>Bacteria</taxon>
        <taxon>Bacillati</taxon>
        <taxon>Bacillota</taxon>
        <taxon>Bacilli</taxon>
        <taxon>Bacillales</taxon>
        <taxon>Bacillaceae</taxon>
        <taxon>Gracilibacillus</taxon>
    </lineage>
</organism>
<proteinExistence type="predicted"/>
<keyword evidence="1" id="KW-0812">Transmembrane</keyword>
<reference evidence="2 3" key="1">
    <citation type="submission" date="2018-05" db="EMBL/GenBank/DDBJ databases">
        <title>Genomic analysis of Gracilibacillus dipsosauri DD1 reveals novel features of a salt-tolerant amylase.</title>
        <authorList>
            <person name="Deutch C.E."/>
            <person name="Yang S."/>
        </authorList>
    </citation>
    <scope>NUCLEOTIDE SEQUENCE [LARGE SCALE GENOMIC DNA]</scope>
    <source>
        <strain evidence="2 3">DD1</strain>
    </source>
</reference>
<evidence type="ECO:0000313" key="3">
    <source>
        <dbReference type="Proteomes" id="UP000245624"/>
    </source>
</evidence>
<keyword evidence="1" id="KW-0472">Membrane</keyword>
<feature type="transmembrane region" description="Helical" evidence="1">
    <location>
        <begin position="9"/>
        <end position="28"/>
    </location>
</feature>
<keyword evidence="1" id="KW-1133">Transmembrane helix</keyword>
<keyword evidence="3" id="KW-1185">Reference proteome</keyword>
<dbReference type="AlphaFoldDB" id="A0A317L255"/>
<dbReference type="EMBL" id="QGTD01000011">
    <property type="protein sequence ID" value="PWU67869.1"/>
    <property type="molecule type" value="Genomic_DNA"/>
</dbReference>
<accession>A0A317L255</accession>
<name>A0A317L255_9BACI</name>
<sequence>MKRGFERKLIMIGALWNLVTSLLTIFSYNSWFTSQGEKQLQNLDTNTMMAGSQMVNNVSKIIFIFGLFVLIGAIVNFLVATKIKDNEIQYKLIIWIGVWAILQILSMDVIGFVLYMLAFVLYMAKNKAIKLSAQKLQNA</sequence>
<evidence type="ECO:0000256" key="1">
    <source>
        <dbReference type="SAM" id="Phobius"/>
    </source>
</evidence>
<feature type="transmembrane region" description="Helical" evidence="1">
    <location>
        <begin position="92"/>
        <end position="122"/>
    </location>
</feature>
<dbReference type="Proteomes" id="UP000245624">
    <property type="component" value="Unassembled WGS sequence"/>
</dbReference>
<feature type="transmembrane region" description="Helical" evidence="1">
    <location>
        <begin position="61"/>
        <end position="80"/>
    </location>
</feature>
<gene>
    <name evidence="2" type="ORF">DLJ74_12205</name>
</gene>
<dbReference type="OrthoDB" id="2867367at2"/>
<comment type="caution">
    <text evidence="2">The sequence shown here is derived from an EMBL/GenBank/DDBJ whole genome shotgun (WGS) entry which is preliminary data.</text>
</comment>